<reference evidence="5" key="1">
    <citation type="journal article" date="2020" name="bioRxiv">
        <title>A rank-normalized archaeal taxonomy based on genome phylogeny resolves widespread incomplete and uneven classifications.</title>
        <authorList>
            <person name="Rinke C."/>
            <person name="Chuvochina M."/>
            <person name="Mussig A.J."/>
            <person name="Chaumeil P.-A."/>
            <person name="Waite D.W."/>
            <person name="Whitman W.B."/>
            <person name="Parks D.H."/>
            <person name="Hugenholtz P."/>
        </authorList>
    </citation>
    <scope>NUCLEOTIDE SEQUENCE [LARGE SCALE GENOMIC DNA]</scope>
</reference>
<keyword evidence="1" id="KW-0378">Hydrolase</keyword>
<dbReference type="InterPro" id="IPR003305">
    <property type="entry name" value="CenC_carb-bd"/>
</dbReference>
<dbReference type="InterPro" id="IPR007166">
    <property type="entry name" value="Class3_signal_pept_motif"/>
</dbReference>
<feature type="domain" description="CBM-cenC" evidence="3">
    <location>
        <begin position="59"/>
        <end position="181"/>
    </location>
</feature>
<protein>
    <submittedName>
        <fullName evidence="4">Class III signal peptide-containing protein</fullName>
    </submittedName>
</protein>
<dbReference type="GO" id="GO:0016798">
    <property type="term" value="F:hydrolase activity, acting on glycosyl bonds"/>
    <property type="evidence" value="ECO:0007669"/>
    <property type="project" value="InterPro"/>
</dbReference>
<dbReference type="AlphaFoldDB" id="A0A7J4IYQ9"/>
<comment type="caution">
    <text evidence="4">The sequence shown here is derived from an EMBL/GenBank/DDBJ whole genome shotgun (WGS) entry which is preliminary data.</text>
</comment>
<accession>A0A7J4IYQ9</accession>
<evidence type="ECO:0000313" key="5">
    <source>
        <dbReference type="Proteomes" id="UP000565078"/>
    </source>
</evidence>
<evidence type="ECO:0000313" key="4">
    <source>
        <dbReference type="EMBL" id="HIH09435.1"/>
    </source>
</evidence>
<keyword evidence="2" id="KW-0812">Transmembrane</keyword>
<feature type="transmembrane region" description="Helical" evidence="2">
    <location>
        <begin position="12"/>
        <end position="33"/>
    </location>
</feature>
<sequence>MIQGKGQGALEYLLLIGGAVIVAGIVVALILGVGGTSSSQSSQGANISLDKIYAEGYGGNLVVNPSFESGQNSWARNVPSGGTTEIVSGSCYHAGKCVHNNSATVTNGYSYFQPVTLQAGKTYTAVMYQKGYCEGMVSTGDGPSQTYPHLTTGRNYTNNKWNRTTWTFTATGTAANIYTVVSSTTGEGWCDVAILTAN</sequence>
<name>A0A7J4IYQ9_9ARCH</name>
<dbReference type="Pfam" id="PF04021">
    <property type="entry name" value="Class_IIIsignal"/>
    <property type="match status" value="1"/>
</dbReference>
<organism evidence="4 5">
    <name type="scientific">Candidatus Iainarchaeum sp</name>
    <dbReference type="NCBI Taxonomy" id="3101447"/>
    <lineage>
        <taxon>Archaea</taxon>
        <taxon>Candidatus Iainarchaeota</taxon>
        <taxon>Candidatus Iainarchaeia</taxon>
        <taxon>Candidatus Iainarchaeales</taxon>
        <taxon>Candidatus Iainarchaeaceae</taxon>
        <taxon>Candidatus Iainarchaeum</taxon>
    </lineage>
</organism>
<dbReference type="InterPro" id="IPR008979">
    <property type="entry name" value="Galactose-bd-like_sf"/>
</dbReference>
<dbReference type="Proteomes" id="UP000565078">
    <property type="component" value="Unassembled WGS sequence"/>
</dbReference>
<gene>
    <name evidence="4" type="ORF">HA254_02080</name>
</gene>
<dbReference type="EMBL" id="DUGC01000037">
    <property type="protein sequence ID" value="HIH09435.1"/>
    <property type="molecule type" value="Genomic_DNA"/>
</dbReference>
<proteinExistence type="predicted"/>
<evidence type="ECO:0000256" key="1">
    <source>
        <dbReference type="ARBA" id="ARBA00022801"/>
    </source>
</evidence>
<dbReference type="Pfam" id="PF02018">
    <property type="entry name" value="CBM_4_9"/>
    <property type="match status" value="1"/>
</dbReference>
<keyword evidence="2" id="KW-1133">Transmembrane helix</keyword>
<dbReference type="Gene3D" id="2.60.120.260">
    <property type="entry name" value="Galactose-binding domain-like"/>
    <property type="match status" value="1"/>
</dbReference>
<dbReference type="SUPFAM" id="SSF49785">
    <property type="entry name" value="Galactose-binding domain-like"/>
    <property type="match status" value="1"/>
</dbReference>
<evidence type="ECO:0000259" key="3">
    <source>
        <dbReference type="Pfam" id="PF02018"/>
    </source>
</evidence>
<keyword evidence="2" id="KW-0472">Membrane</keyword>
<evidence type="ECO:0000256" key="2">
    <source>
        <dbReference type="SAM" id="Phobius"/>
    </source>
</evidence>